<name>A0ABT2WYK7_9RHOB</name>
<dbReference type="PANTHER" id="PTHR43433">
    <property type="entry name" value="HYDROLASE, ALPHA/BETA FOLD FAMILY PROTEIN"/>
    <property type="match status" value="1"/>
</dbReference>
<dbReference type="SUPFAM" id="SSF53474">
    <property type="entry name" value="alpha/beta-Hydrolases"/>
    <property type="match status" value="1"/>
</dbReference>
<dbReference type="Proteomes" id="UP001209535">
    <property type="component" value="Unassembled WGS sequence"/>
</dbReference>
<keyword evidence="2" id="KW-0378">Hydrolase</keyword>
<dbReference type="PANTHER" id="PTHR43433:SF5">
    <property type="entry name" value="AB HYDROLASE-1 DOMAIN-CONTAINING PROTEIN"/>
    <property type="match status" value="1"/>
</dbReference>
<keyword evidence="3" id="KW-1185">Reference proteome</keyword>
<protein>
    <submittedName>
        <fullName evidence="2">Alpha/beta hydrolase</fullName>
    </submittedName>
</protein>
<dbReference type="PRINTS" id="PR00111">
    <property type="entry name" value="ABHYDROLASE"/>
</dbReference>
<gene>
    <name evidence="2" type="ORF">OEZ60_01950</name>
</gene>
<evidence type="ECO:0000259" key="1">
    <source>
        <dbReference type="Pfam" id="PF00561"/>
    </source>
</evidence>
<evidence type="ECO:0000313" key="3">
    <source>
        <dbReference type="Proteomes" id="UP001209535"/>
    </source>
</evidence>
<accession>A0ABT2WYK7</accession>
<dbReference type="RefSeq" id="WP_263332669.1">
    <property type="nucleotide sequence ID" value="NZ_JAOVQO010000001.1"/>
</dbReference>
<reference evidence="2 3" key="1">
    <citation type="submission" date="2022-10" db="EMBL/GenBank/DDBJ databases">
        <title>Defluviimonas sp. nov., isolated from ocean surface sediments.</title>
        <authorList>
            <person name="He W."/>
            <person name="Wang L."/>
            <person name="Zhang D.-F."/>
        </authorList>
    </citation>
    <scope>NUCLEOTIDE SEQUENCE [LARGE SCALE GENOMIC DNA]</scope>
    <source>
        <strain evidence="2 3">WL0024</strain>
    </source>
</reference>
<dbReference type="GO" id="GO:0016787">
    <property type="term" value="F:hydrolase activity"/>
    <property type="evidence" value="ECO:0007669"/>
    <property type="project" value="UniProtKB-KW"/>
</dbReference>
<dbReference type="Pfam" id="PF00561">
    <property type="entry name" value="Abhydrolase_1"/>
    <property type="match status" value="1"/>
</dbReference>
<dbReference type="InterPro" id="IPR050471">
    <property type="entry name" value="AB_hydrolase"/>
</dbReference>
<evidence type="ECO:0000313" key="2">
    <source>
        <dbReference type="EMBL" id="MCU9846761.1"/>
    </source>
</evidence>
<dbReference type="InterPro" id="IPR029058">
    <property type="entry name" value="AB_hydrolase_fold"/>
</dbReference>
<dbReference type="Gene3D" id="3.40.50.1820">
    <property type="entry name" value="alpha/beta hydrolase"/>
    <property type="match status" value="1"/>
</dbReference>
<comment type="caution">
    <text evidence="2">The sequence shown here is derived from an EMBL/GenBank/DDBJ whole genome shotgun (WGS) entry which is preliminary data.</text>
</comment>
<proteinExistence type="predicted"/>
<dbReference type="EMBL" id="JAOVQO010000001">
    <property type="protein sequence ID" value="MCU9846761.1"/>
    <property type="molecule type" value="Genomic_DNA"/>
</dbReference>
<organism evidence="2 3">
    <name type="scientific">Albidovulum salinarum</name>
    <dbReference type="NCBI Taxonomy" id="2984153"/>
    <lineage>
        <taxon>Bacteria</taxon>
        <taxon>Pseudomonadati</taxon>
        <taxon>Pseudomonadota</taxon>
        <taxon>Alphaproteobacteria</taxon>
        <taxon>Rhodobacterales</taxon>
        <taxon>Paracoccaceae</taxon>
        <taxon>Albidovulum</taxon>
    </lineage>
</organism>
<feature type="domain" description="AB hydrolase-1" evidence="1">
    <location>
        <begin position="36"/>
        <end position="258"/>
    </location>
</feature>
<sequence length="274" mass="29733">MPHTPNATENGRFRMLSAGGVALRVYTRDLDRPGVPLVICNGLGQSVEILYPLLHELPDRPIIAFDAAGVGRSDVPCDVTTIPQHAAMLGEVLDQLGVGQFDVTGISWGGAVAQQITRDQPDRVRKLVLAITSAGGIVSWWGSPVALFEIMFPLRYANKAYGNFIGPFMYGGEAILQPALFREYTMHAIRPTYKGYAAQVQALCSWSSVSWLGDLKTPTQIIGGALDLLIPITNQMLLTALLPNARLRVFDAGHLVMYSRRAEVGALLAGFLDD</sequence>
<dbReference type="InterPro" id="IPR000073">
    <property type="entry name" value="AB_hydrolase_1"/>
</dbReference>